<reference evidence="3" key="1">
    <citation type="submission" date="2016-11" db="UniProtKB">
        <authorList>
            <consortium name="WormBaseParasite"/>
        </authorList>
    </citation>
    <scope>IDENTIFICATION</scope>
</reference>
<name>A0A1I7WF78_HETBA</name>
<keyword evidence="1" id="KW-0812">Transmembrane</keyword>
<feature type="transmembrane region" description="Helical" evidence="1">
    <location>
        <begin position="12"/>
        <end position="30"/>
    </location>
</feature>
<keyword evidence="2" id="KW-1185">Reference proteome</keyword>
<evidence type="ECO:0000256" key="1">
    <source>
        <dbReference type="SAM" id="Phobius"/>
    </source>
</evidence>
<accession>A0A1I7WF78</accession>
<protein>
    <submittedName>
        <fullName evidence="3">Uncharacterized protein</fullName>
    </submittedName>
</protein>
<evidence type="ECO:0000313" key="2">
    <source>
        <dbReference type="Proteomes" id="UP000095283"/>
    </source>
</evidence>
<dbReference type="WBParaSite" id="Hba_03576">
    <property type="protein sequence ID" value="Hba_03576"/>
    <property type="gene ID" value="Hba_03576"/>
</dbReference>
<evidence type="ECO:0000313" key="3">
    <source>
        <dbReference type="WBParaSite" id="Hba_03576"/>
    </source>
</evidence>
<organism evidence="2 3">
    <name type="scientific">Heterorhabditis bacteriophora</name>
    <name type="common">Entomopathogenic nematode worm</name>
    <dbReference type="NCBI Taxonomy" id="37862"/>
    <lineage>
        <taxon>Eukaryota</taxon>
        <taxon>Metazoa</taxon>
        <taxon>Ecdysozoa</taxon>
        <taxon>Nematoda</taxon>
        <taxon>Chromadorea</taxon>
        <taxon>Rhabditida</taxon>
        <taxon>Rhabditina</taxon>
        <taxon>Rhabditomorpha</taxon>
        <taxon>Strongyloidea</taxon>
        <taxon>Heterorhabditidae</taxon>
        <taxon>Heterorhabditis</taxon>
    </lineage>
</organism>
<keyword evidence="1" id="KW-1133">Transmembrane helix</keyword>
<proteinExistence type="predicted"/>
<keyword evidence="1" id="KW-0472">Membrane</keyword>
<dbReference type="Proteomes" id="UP000095283">
    <property type="component" value="Unplaced"/>
</dbReference>
<dbReference type="AlphaFoldDB" id="A0A1I7WF78"/>
<sequence>MIAFLINDIHYALYNLMLYYYDLVIYLFLVDLKFYQSSITVIWRNTFQHSIPSCYNWNRIRSSHSYFIVIKKTNIYENHIRRILFETYVNWMCHSAIIHKSIFQYVIFYFL</sequence>